<organism evidence="22 23">
    <name type="scientific">Mediterraneibacter gnavus (strain ATCC 29149 / DSM 114966 / JCM 6515 / VPI C7-9)</name>
    <name type="common">Ruminococcus gnavus</name>
    <dbReference type="NCBI Taxonomy" id="411470"/>
    <lineage>
        <taxon>Bacteria</taxon>
        <taxon>Bacillati</taxon>
        <taxon>Bacillota</taxon>
        <taxon>Clostridia</taxon>
        <taxon>Lachnospirales</taxon>
        <taxon>Lachnospiraceae</taxon>
        <taxon>Mediterraneibacter</taxon>
    </lineage>
</organism>
<proteinExistence type="inferred from homology"/>
<dbReference type="Gene3D" id="3.40.50.10260">
    <property type="entry name" value="YjeF N-terminal domain"/>
    <property type="match status" value="1"/>
</dbReference>
<protein>
    <recommendedName>
        <fullName evidence="19">Bifunctional NAD(P)H-hydrate repair enzyme</fullName>
    </recommendedName>
    <alternativeName>
        <fullName evidence="19">Nicotinamide nucleotide repair protein</fullName>
    </alternativeName>
    <domain>
        <recommendedName>
            <fullName evidence="19">ADP-dependent (S)-NAD(P)H-hydrate dehydratase</fullName>
            <ecNumber evidence="19">4.2.1.136</ecNumber>
        </recommendedName>
        <alternativeName>
            <fullName evidence="19">ADP-dependent NAD(P)HX dehydratase</fullName>
        </alternativeName>
    </domain>
    <domain>
        <recommendedName>
            <fullName evidence="19">NAD(P)H-hydrate epimerase</fullName>
            <ecNumber evidence="19">5.1.99.6</ecNumber>
        </recommendedName>
    </domain>
</protein>
<feature type="binding site" evidence="17">
    <location>
        <position position="410"/>
    </location>
    <ligand>
        <name>(6S)-NADPHX</name>
        <dbReference type="ChEBI" id="CHEBI:64076"/>
    </ligand>
</feature>
<comment type="function">
    <text evidence="17">Catalyzes the dehydration of the S-form of NAD(P)HX at the expense of ADP, which is converted to AMP. Together with NAD(P)HX epimerase, which catalyzes the epimerization of the S- and R-forms, the enzyme allows the repair of both epimers of NAD(P)HX, a damaged form of NAD(P)H that is a result of enzymatic or heat-dependent hydration.</text>
</comment>
<dbReference type="PANTHER" id="PTHR12592:SF0">
    <property type="entry name" value="ATP-DEPENDENT (S)-NAD(P)H-HYDRATE DEHYDRATASE"/>
    <property type="match status" value="1"/>
</dbReference>
<evidence type="ECO:0000256" key="1">
    <source>
        <dbReference type="ARBA" id="ARBA00000013"/>
    </source>
</evidence>
<comment type="similarity">
    <text evidence="17">Belongs to the NnrD/CARKD family.</text>
</comment>
<keyword evidence="12 17" id="KW-0456">Lyase</keyword>
<dbReference type="InterPro" id="IPR029056">
    <property type="entry name" value="Ribokinase-like"/>
</dbReference>
<dbReference type="eggNOG" id="COG0062">
    <property type="taxonomic scope" value="Bacteria"/>
</dbReference>
<feature type="binding site" evidence="18">
    <location>
        <position position="100"/>
    </location>
    <ligand>
        <name>K(+)</name>
        <dbReference type="ChEBI" id="CHEBI:29103"/>
    </ligand>
</feature>
<dbReference type="InterPro" id="IPR000631">
    <property type="entry name" value="CARKD"/>
</dbReference>
<comment type="caution">
    <text evidence="22">The sequence shown here is derived from an EMBL/GenBank/DDBJ whole genome shotgun (WGS) entry which is preliminary data.</text>
</comment>
<evidence type="ECO:0000256" key="4">
    <source>
        <dbReference type="ARBA" id="ARBA00009524"/>
    </source>
</evidence>
<keyword evidence="13" id="KW-0511">Multifunctional enzyme</keyword>
<evidence type="ECO:0000256" key="10">
    <source>
        <dbReference type="ARBA" id="ARBA00023027"/>
    </source>
</evidence>
<dbReference type="CDD" id="cd01171">
    <property type="entry name" value="YXKO-related"/>
    <property type="match status" value="1"/>
</dbReference>
<dbReference type="GO" id="GO:0110051">
    <property type="term" value="P:metabolite repair"/>
    <property type="evidence" value="ECO:0007669"/>
    <property type="project" value="TreeGrafter"/>
</dbReference>
<keyword evidence="9 18" id="KW-0630">Potassium</keyword>
<dbReference type="GO" id="GO:0046496">
    <property type="term" value="P:nicotinamide nucleotide metabolic process"/>
    <property type="evidence" value="ECO:0007669"/>
    <property type="project" value="UniProtKB-UniRule"/>
</dbReference>
<feature type="binding site" evidence="18">
    <location>
        <begin position="99"/>
        <end position="103"/>
    </location>
    <ligand>
        <name>(6S)-NADPHX</name>
        <dbReference type="ChEBI" id="CHEBI:64076"/>
    </ligand>
</feature>
<feature type="binding site" evidence="17">
    <location>
        <position position="477"/>
    </location>
    <ligand>
        <name>(6S)-NADPHX</name>
        <dbReference type="ChEBI" id="CHEBI:64076"/>
    </ligand>
</feature>
<evidence type="ECO:0000256" key="19">
    <source>
        <dbReference type="PIRNR" id="PIRNR017184"/>
    </source>
</evidence>
<dbReference type="EC" id="5.1.99.6" evidence="19"/>
<reference evidence="22 23" key="2">
    <citation type="submission" date="2007-06" db="EMBL/GenBank/DDBJ databases">
        <title>Draft genome sequence of Ruminococcus gnavus (ATCC 29149).</title>
        <authorList>
            <person name="Sudarsanam P."/>
            <person name="Ley R."/>
            <person name="Guruge J."/>
            <person name="Turnbaugh P.J."/>
            <person name="Mahowald M."/>
            <person name="Liep D."/>
            <person name="Gordon J."/>
        </authorList>
    </citation>
    <scope>NUCLEOTIDE SEQUENCE [LARGE SCALE GENOMIC DNA]</scope>
    <source>
        <strain evidence="22 23">ATCC 29149</strain>
    </source>
</reference>
<evidence type="ECO:0000256" key="14">
    <source>
        <dbReference type="ARBA" id="ARBA00025153"/>
    </source>
</evidence>
<keyword evidence="6 17" id="KW-0547">Nucleotide-binding</keyword>
<evidence type="ECO:0000256" key="6">
    <source>
        <dbReference type="ARBA" id="ARBA00022741"/>
    </source>
</evidence>
<dbReference type="PIRSF" id="PIRSF017184">
    <property type="entry name" value="Nnr"/>
    <property type="match status" value="1"/>
</dbReference>
<dbReference type="NCBIfam" id="TIGR00197">
    <property type="entry name" value="yjeF_nterm"/>
    <property type="match status" value="1"/>
</dbReference>
<name>A7AZ62_MEDG7</name>
<evidence type="ECO:0000256" key="17">
    <source>
        <dbReference type="HAMAP-Rule" id="MF_01965"/>
    </source>
</evidence>
<dbReference type="InterPro" id="IPR030677">
    <property type="entry name" value="Nnr"/>
</dbReference>
<evidence type="ECO:0000259" key="20">
    <source>
        <dbReference type="PROSITE" id="PS51383"/>
    </source>
</evidence>
<dbReference type="PaxDb" id="411470-RUMGNA_00578"/>
<dbReference type="InterPro" id="IPR036652">
    <property type="entry name" value="YjeF_N_dom_sf"/>
</dbReference>
<dbReference type="GO" id="GO:0005524">
    <property type="term" value="F:ATP binding"/>
    <property type="evidence" value="ECO:0007669"/>
    <property type="project" value="UniProtKB-UniRule"/>
</dbReference>
<feature type="binding site" evidence="18">
    <location>
        <position position="197"/>
    </location>
    <ligand>
        <name>K(+)</name>
        <dbReference type="ChEBI" id="CHEBI:29103"/>
    </ligand>
</feature>
<feature type="binding site" evidence="17">
    <location>
        <position position="296"/>
    </location>
    <ligand>
        <name>(6S)-NADPHX</name>
        <dbReference type="ChEBI" id="CHEBI:64076"/>
    </ligand>
</feature>
<comment type="similarity">
    <text evidence="18">Belongs to the NnrE/AIBP family.</text>
</comment>
<dbReference type="InterPro" id="IPR017953">
    <property type="entry name" value="Carbohydrate_kinase_pred_CS"/>
</dbReference>
<comment type="function">
    <text evidence="14 19">Bifunctional enzyme that catalyzes the epimerization of the S- and R-forms of NAD(P)HX and the dehydration of the S-form of NAD(P)HX at the expense of ADP, which is converted to AMP. This allows the repair of both epimers of NAD(P)HX, a damaged form of NAD(P)H that is a result of enzymatic or heat-dependent hydration.</text>
</comment>
<evidence type="ECO:0000256" key="8">
    <source>
        <dbReference type="ARBA" id="ARBA00022857"/>
    </source>
</evidence>
<feature type="domain" description="YjeF C-terminal" evidence="20">
    <location>
        <begin position="261"/>
        <end position="536"/>
    </location>
</feature>
<feature type="binding site" evidence="18">
    <location>
        <position position="161"/>
    </location>
    <ligand>
        <name>K(+)</name>
        <dbReference type="ChEBI" id="CHEBI:29103"/>
    </ligand>
</feature>
<comment type="cofactor">
    <cofactor evidence="18 19">
        <name>K(+)</name>
        <dbReference type="ChEBI" id="CHEBI:29103"/>
    </cofactor>
    <text evidence="18 19">Binds 1 potassium ion per subunit.</text>
</comment>
<dbReference type="Gene3D" id="3.40.1190.20">
    <property type="match status" value="1"/>
</dbReference>
<dbReference type="SUPFAM" id="SSF64153">
    <property type="entry name" value="YjeF N-terminal domain-like"/>
    <property type="match status" value="1"/>
</dbReference>
<dbReference type="InterPro" id="IPR004443">
    <property type="entry name" value="YjeF_N_dom"/>
</dbReference>
<dbReference type="GO" id="GO:0052856">
    <property type="term" value="F:NAD(P)HX epimerase activity"/>
    <property type="evidence" value="ECO:0007669"/>
    <property type="project" value="UniProtKB-UniRule"/>
</dbReference>
<feature type="binding site" evidence="18">
    <location>
        <begin position="165"/>
        <end position="171"/>
    </location>
    <ligand>
        <name>(6S)-NADPHX</name>
        <dbReference type="ChEBI" id="CHEBI:64076"/>
    </ligand>
</feature>
<sequence length="540" mass="58232">MSVVTGKNKTSKNNSVHVQRRVVGKYLAARPFFSGAEGRSGMRYLPDGAWMQRADEYTIQKIGIPSLVLMERAALKTVEVMKEKGISLDHCLVVCGSGNNGGDGFAVARLLYLEGKDVCAVFAGKETSMSEECRQQRQIASNLGVSVVTNIPPKEYTVVIDAVFGVGLSRTIEGHYKDVIEEMNQIHAEKVAIDIPSGISSFDGQVLGTAFHADLTVSFACEKLGTVLFPGSDYAGEVIPVEIGIGTKLFEENPEVCYTLEKSDLSKFLPDRKKNSHKGSYGKILMITGSKGMSGAAYLSARAAYISGGGLVQIYTEESNRTILQQLLPEAIVSTYTEYEEEKLQSLLKWADVICIGCGLGKSRTAGQILSYLMKYAEVPCVIDADGLNLLADHMELLPKEKKPFVLTPHMKEMAGLLGCTIPELGKNRFAALKEFTDSYGVVCALKDARTLVAGKDRQMFLNTAGNSAMAKAGSGDVLAGVITGLLAQHMKVYEGTVLGVYLHACGGDAARERRGAYSVLAEDLTEGIAACIKKTEKGR</sequence>
<evidence type="ECO:0000256" key="13">
    <source>
        <dbReference type="ARBA" id="ARBA00023268"/>
    </source>
</evidence>
<comment type="similarity">
    <text evidence="4 19">In the C-terminal section; belongs to the NnrD/CARKD family.</text>
</comment>
<evidence type="ECO:0000256" key="18">
    <source>
        <dbReference type="HAMAP-Rule" id="MF_01966"/>
    </source>
</evidence>
<evidence type="ECO:0000256" key="11">
    <source>
        <dbReference type="ARBA" id="ARBA00023235"/>
    </source>
</evidence>
<accession>A7AZ62</accession>
<keyword evidence="10 17" id="KW-0520">NAD</keyword>
<dbReference type="AlphaFoldDB" id="A7AZ62"/>
<evidence type="ECO:0000256" key="7">
    <source>
        <dbReference type="ARBA" id="ARBA00022840"/>
    </source>
</evidence>
<comment type="similarity">
    <text evidence="3 19">In the N-terminal section; belongs to the NnrE/AIBP family.</text>
</comment>
<feature type="binding site" evidence="17">
    <location>
        <position position="359"/>
    </location>
    <ligand>
        <name>(6S)-NADPHX</name>
        <dbReference type="ChEBI" id="CHEBI:64076"/>
    </ligand>
</feature>
<dbReference type="EMBL" id="AAYG02000005">
    <property type="protein sequence ID" value="EDN79067.1"/>
    <property type="molecule type" value="Genomic_DNA"/>
</dbReference>
<dbReference type="PROSITE" id="PS01050">
    <property type="entry name" value="YJEF_C_2"/>
    <property type="match status" value="1"/>
</dbReference>
<feature type="binding site" evidence="17">
    <location>
        <position position="476"/>
    </location>
    <ligand>
        <name>AMP</name>
        <dbReference type="ChEBI" id="CHEBI:456215"/>
    </ligand>
</feature>
<dbReference type="PROSITE" id="PS51385">
    <property type="entry name" value="YJEF_N"/>
    <property type="match status" value="1"/>
</dbReference>
<dbReference type="Pfam" id="PF03853">
    <property type="entry name" value="YjeF_N"/>
    <property type="match status" value="1"/>
</dbReference>
<evidence type="ECO:0000259" key="21">
    <source>
        <dbReference type="PROSITE" id="PS51385"/>
    </source>
</evidence>
<evidence type="ECO:0000256" key="2">
    <source>
        <dbReference type="ARBA" id="ARBA00000909"/>
    </source>
</evidence>
<evidence type="ECO:0000256" key="15">
    <source>
        <dbReference type="ARBA" id="ARBA00048238"/>
    </source>
</evidence>
<keyword evidence="7 17" id="KW-0067">ATP-binding</keyword>
<feature type="domain" description="YjeF N-terminal" evidence="21">
    <location>
        <begin position="51"/>
        <end position="251"/>
    </location>
</feature>
<reference evidence="22 23" key="1">
    <citation type="submission" date="2007-04" db="EMBL/GenBank/DDBJ databases">
        <authorList>
            <person name="Fulton L."/>
            <person name="Clifton S."/>
            <person name="Fulton B."/>
            <person name="Xu J."/>
            <person name="Minx P."/>
            <person name="Pepin K.H."/>
            <person name="Johnson M."/>
            <person name="Thiruvilangam P."/>
            <person name="Bhonagiri V."/>
            <person name="Nash W.E."/>
            <person name="Mardis E.R."/>
            <person name="Wilson R.K."/>
        </authorList>
    </citation>
    <scope>NUCLEOTIDE SEQUENCE [LARGE SCALE GENOMIC DNA]</scope>
    <source>
        <strain evidence="22 23">ATCC 29149</strain>
    </source>
</reference>
<feature type="binding site" evidence="18">
    <location>
        <position position="176"/>
    </location>
    <ligand>
        <name>(6S)-NADPHX</name>
        <dbReference type="ChEBI" id="CHEBI:64076"/>
    </ligand>
</feature>
<dbReference type="GO" id="GO:0046872">
    <property type="term" value="F:metal ion binding"/>
    <property type="evidence" value="ECO:0007669"/>
    <property type="project" value="UniProtKB-UniRule"/>
</dbReference>
<gene>
    <name evidence="17" type="primary">nnrD</name>
    <name evidence="18" type="synonym">nnrE</name>
    <name evidence="22" type="ORF">RUMGNA_00578</name>
</gene>
<dbReference type="eggNOG" id="COG0063">
    <property type="taxonomic scope" value="Bacteria"/>
</dbReference>
<comment type="cofactor">
    <cofactor evidence="17">
        <name>Mg(2+)</name>
        <dbReference type="ChEBI" id="CHEBI:18420"/>
    </cofactor>
</comment>
<evidence type="ECO:0000256" key="16">
    <source>
        <dbReference type="ARBA" id="ARBA00049209"/>
    </source>
</evidence>
<dbReference type="Pfam" id="PF01256">
    <property type="entry name" value="Carb_kinase"/>
    <property type="match status" value="1"/>
</dbReference>
<feature type="binding site" evidence="18">
    <location>
        <position position="194"/>
    </location>
    <ligand>
        <name>(6S)-NADPHX</name>
        <dbReference type="ChEBI" id="CHEBI:64076"/>
    </ligand>
</feature>
<dbReference type="PANTHER" id="PTHR12592">
    <property type="entry name" value="ATP-DEPENDENT (S)-NAD(P)H-HYDRATE DEHYDRATASE FAMILY MEMBER"/>
    <property type="match status" value="1"/>
</dbReference>
<dbReference type="NCBIfam" id="TIGR00196">
    <property type="entry name" value="yjeF_cterm"/>
    <property type="match status" value="1"/>
</dbReference>
<comment type="function">
    <text evidence="18">Catalyzes the epimerization of the S- and R-forms of NAD(P)HX, a damaged form of NAD(P)H that is a result of enzymatic or heat-dependent hydration. This is a prerequisite for the S-specific NAD(P)H-hydrate dehydratase to allow the repair of both epimers of NAD(P)HX.</text>
</comment>
<comment type="subunit">
    <text evidence="17">Homotetramer.</text>
</comment>
<keyword evidence="5 18" id="KW-0479">Metal-binding</keyword>
<evidence type="ECO:0000256" key="5">
    <source>
        <dbReference type="ARBA" id="ARBA00022723"/>
    </source>
</evidence>
<keyword evidence="8 17" id="KW-0521">NADP</keyword>
<dbReference type="EC" id="4.2.1.136" evidence="19"/>
<comment type="catalytic activity">
    <reaction evidence="16 17 19">
        <text>(6S)-NADPHX + ADP = AMP + phosphate + NADPH + H(+)</text>
        <dbReference type="Rhea" id="RHEA:32235"/>
        <dbReference type="ChEBI" id="CHEBI:15378"/>
        <dbReference type="ChEBI" id="CHEBI:43474"/>
        <dbReference type="ChEBI" id="CHEBI:57783"/>
        <dbReference type="ChEBI" id="CHEBI:64076"/>
        <dbReference type="ChEBI" id="CHEBI:456215"/>
        <dbReference type="ChEBI" id="CHEBI:456216"/>
        <dbReference type="EC" id="4.2.1.136"/>
    </reaction>
</comment>
<dbReference type="Proteomes" id="UP000004410">
    <property type="component" value="Unassembled WGS sequence"/>
</dbReference>
<evidence type="ECO:0000256" key="12">
    <source>
        <dbReference type="ARBA" id="ARBA00023239"/>
    </source>
</evidence>
<comment type="catalytic activity">
    <reaction evidence="15 17 19">
        <text>(6S)-NADHX + ADP = AMP + phosphate + NADH + H(+)</text>
        <dbReference type="Rhea" id="RHEA:32223"/>
        <dbReference type="ChEBI" id="CHEBI:15378"/>
        <dbReference type="ChEBI" id="CHEBI:43474"/>
        <dbReference type="ChEBI" id="CHEBI:57945"/>
        <dbReference type="ChEBI" id="CHEBI:64074"/>
        <dbReference type="ChEBI" id="CHEBI:456215"/>
        <dbReference type="ChEBI" id="CHEBI:456216"/>
        <dbReference type="EC" id="4.2.1.136"/>
    </reaction>
</comment>
<evidence type="ECO:0000313" key="23">
    <source>
        <dbReference type="Proteomes" id="UP000004410"/>
    </source>
</evidence>
<evidence type="ECO:0000313" key="22">
    <source>
        <dbReference type="EMBL" id="EDN79067.1"/>
    </source>
</evidence>
<feature type="binding site" evidence="17">
    <location>
        <begin position="447"/>
        <end position="451"/>
    </location>
    <ligand>
        <name>AMP</name>
        <dbReference type="ChEBI" id="CHEBI:456215"/>
    </ligand>
</feature>
<dbReference type="HAMAP" id="MF_01965">
    <property type="entry name" value="NADHX_dehydratase"/>
    <property type="match status" value="1"/>
</dbReference>
<dbReference type="GO" id="GO:0052855">
    <property type="term" value="F:ADP-dependent NAD(P)H-hydrate dehydratase activity"/>
    <property type="evidence" value="ECO:0007669"/>
    <property type="project" value="UniProtKB-UniRule"/>
</dbReference>
<dbReference type="PROSITE" id="PS51383">
    <property type="entry name" value="YJEF_C_3"/>
    <property type="match status" value="1"/>
</dbReference>
<evidence type="ECO:0000256" key="3">
    <source>
        <dbReference type="ARBA" id="ARBA00006001"/>
    </source>
</evidence>
<comment type="catalytic activity">
    <reaction evidence="1 18 19">
        <text>(6R)-NADHX = (6S)-NADHX</text>
        <dbReference type="Rhea" id="RHEA:32215"/>
        <dbReference type="ChEBI" id="CHEBI:64074"/>
        <dbReference type="ChEBI" id="CHEBI:64075"/>
        <dbReference type="EC" id="5.1.99.6"/>
    </reaction>
</comment>
<comment type="catalytic activity">
    <reaction evidence="2 18 19">
        <text>(6R)-NADPHX = (6S)-NADPHX</text>
        <dbReference type="Rhea" id="RHEA:32227"/>
        <dbReference type="ChEBI" id="CHEBI:64076"/>
        <dbReference type="ChEBI" id="CHEBI:64077"/>
        <dbReference type="EC" id="5.1.99.6"/>
    </reaction>
</comment>
<keyword evidence="11 18" id="KW-0413">Isomerase</keyword>
<dbReference type="SUPFAM" id="SSF53613">
    <property type="entry name" value="Ribokinase-like"/>
    <property type="match status" value="1"/>
</dbReference>
<dbReference type="HAMAP" id="MF_01966">
    <property type="entry name" value="NADHX_epimerase"/>
    <property type="match status" value="1"/>
</dbReference>
<evidence type="ECO:0000256" key="9">
    <source>
        <dbReference type="ARBA" id="ARBA00022958"/>
    </source>
</evidence>